<comment type="caution">
    <text evidence="3">The sequence shown here is derived from an EMBL/GenBank/DDBJ whole genome shotgun (WGS) entry which is preliminary data.</text>
</comment>
<feature type="region of interest" description="Disordered" evidence="1">
    <location>
        <begin position="955"/>
        <end position="978"/>
    </location>
</feature>
<dbReference type="RefSeq" id="WP_379872556.1">
    <property type="nucleotide sequence ID" value="NZ_JBHTBH010000009.1"/>
</dbReference>
<sequence>MSMRLQELRELLNAAGRRIRIPRAAFELDGLVDRVAAVFPGGELELEAASGRPDQLTATGQVAPSAGEEPLPVRAEFSSDGAVVTGVSVSVGLPRQRLPHDEITVDLAPLVAQGFSAPEILLTAGAPTPHRANVPAGSWCLLRLPVTGPTGATRDVEFRARISDLVPDAPLRFTSAPGTELAAHTLGAALGLADAPALPGSALAPLTDLTVTHHPDTRASLVLGRGDHGRLAVLRHADGAGLLIIDGADGDWQVLSASRTLDRAALAAIVAPLTAEHDAGPRTPLVETVDEGTWLVLPRDTAPLTVPLRARPRPLLDPGNRDGLGRPLPKDQPVRRSAAWLRANRARRYAVATRDGFLLLDAVGPRRIGRRAPVTARAVTPAGWTAPKIEDGIVSIAYRKPPLAVTGALTTRPAESPYAQMFGGALTVNAQAVNGAAVAAFVVPESGQAGASFFGYGMIGRKKGIGPPPFQVRGIAGGMGWNSHIRTPEVDEISAFPFVQILKNTGPIAGKGRDAAEILKALDAWITPGDDQLWIAAGLAFSSFEMLKGEAMLLLQTGPDLTIALLGRAGIDFPPEGSKKYARLAIAIRAALKPAAGELSMSAQLTDDSFVIDKNCKVRGGSAAVLWFGDNPNRGDFVYTIGGYHPHYERHLPDHYPRVPRLGLDWGVGSTVSISGGAYFAITPAAVMAGGKLEVRFHSGMVRAWLDAWVDALVQWKPFYFDVGIGVYIGVQASVKVVFVRITITVEVGADIRVWGPETGGEARVKLWFVSFTIGFGASRGSRQPALDWPGFRGMLPPAENIVRIIAGDGLLGADGVEGTLSDTPAWQVSASGFAFRTDSAVPLTEIYLGDGRTPEHSRGGLRIRPMDRGGLTSTHRVELTHGGDAVDLDRWSNRAMTSSVAAALYGSGDGGTLPGKDDHLVADKLTGIELTSPPVSHGTTTGDISEEALAFTPISPDGPQPLDPAAGPEGPRAEYPGGTIQRIVDTVATATRADRDALAAALTGFGAELGDRDSELPGYARDAATAFTAEPMLVAAS</sequence>
<feature type="compositionally biased region" description="Basic and acidic residues" evidence="1">
    <location>
        <begin position="319"/>
        <end position="331"/>
    </location>
</feature>
<proteinExistence type="predicted"/>
<evidence type="ECO:0000259" key="2">
    <source>
        <dbReference type="Pfam" id="PF20248"/>
    </source>
</evidence>
<reference evidence="4" key="1">
    <citation type="journal article" date="2019" name="Int. J. Syst. Evol. Microbiol.">
        <title>The Global Catalogue of Microorganisms (GCM) 10K type strain sequencing project: providing services to taxonomists for standard genome sequencing and annotation.</title>
        <authorList>
            <consortium name="The Broad Institute Genomics Platform"/>
            <consortium name="The Broad Institute Genome Sequencing Center for Infectious Disease"/>
            <person name="Wu L."/>
            <person name="Ma J."/>
        </authorList>
    </citation>
    <scope>NUCLEOTIDE SEQUENCE [LARGE SCALE GENOMIC DNA]</scope>
    <source>
        <strain evidence="4">CGMCC 4.7382</strain>
    </source>
</reference>
<feature type="region of interest" description="Disordered" evidence="1">
    <location>
        <begin position="310"/>
        <end position="331"/>
    </location>
</feature>
<organism evidence="3 4">
    <name type="scientific">Marinactinospora rubrisoli</name>
    <dbReference type="NCBI Taxonomy" id="2715399"/>
    <lineage>
        <taxon>Bacteria</taxon>
        <taxon>Bacillati</taxon>
        <taxon>Actinomycetota</taxon>
        <taxon>Actinomycetes</taxon>
        <taxon>Streptosporangiales</taxon>
        <taxon>Nocardiopsidaceae</taxon>
        <taxon>Marinactinospora</taxon>
    </lineage>
</organism>
<evidence type="ECO:0000313" key="4">
    <source>
        <dbReference type="Proteomes" id="UP001596540"/>
    </source>
</evidence>
<accession>A0ABW2KL99</accession>
<feature type="domain" description="DUF6603" evidence="2">
    <location>
        <begin position="394"/>
        <end position="838"/>
    </location>
</feature>
<dbReference type="Proteomes" id="UP001596540">
    <property type="component" value="Unassembled WGS sequence"/>
</dbReference>
<dbReference type="InterPro" id="IPR046538">
    <property type="entry name" value="DUF6603"/>
</dbReference>
<protein>
    <submittedName>
        <fullName evidence="3">DUF6603 domain-containing protein</fullName>
    </submittedName>
</protein>
<name>A0ABW2KL99_9ACTN</name>
<dbReference type="Pfam" id="PF20248">
    <property type="entry name" value="DUF6603"/>
    <property type="match status" value="1"/>
</dbReference>
<keyword evidence="4" id="KW-1185">Reference proteome</keyword>
<gene>
    <name evidence="3" type="ORF">ACFQRF_19440</name>
</gene>
<dbReference type="EMBL" id="JBHTBH010000009">
    <property type="protein sequence ID" value="MFC7329912.1"/>
    <property type="molecule type" value="Genomic_DNA"/>
</dbReference>
<evidence type="ECO:0000256" key="1">
    <source>
        <dbReference type="SAM" id="MobiDB-lite"/>
    </source>
</evidence>
<evidence type="ECO:0000313" key="3">
    <source>
        <dbReference type="EMBL" id="MFC7329912.1"/>
    </source>
</evidence>